<dbReference type="NCBIfam" id="TIGR00563">
    <property type="entry name" value="rsmB"/>
    <property type="match status" value="1"/>
</dbReference>
<dbReference type="GO" id="GO:0005829">
    <property type="term" value="C:cytosol"/>
    <property type="evidence" value="ECO:0007669"/>
    <property type="project" value="TreeGrafter"/>
</dbReference>
<comment type="subcellular location">
    <subcellularLocation>
        <location evidence="2">Cytoplasm</location>
    </subcellularLocation>
</comment>
<dbReference type="InterPro" id="IPR029063">
    <property type="entry name" value="SAM-dependent_MTases_sf"/>
</dbReference>
<sequence length="434" mass="47539">MAEAAPNPRLAAVRALNRVLPGSGDGASLREVLRAQALDGAAGGLMRDLCFGVCRYLRPLNHWLNQQLSKPLKPSAQPVRLALLCGLYELWFSDRADHAVVNAYPDLCRKLKAGWASGLANAVLRKASRIDAATAFADYPDAVRWSLPDWLWQQWQSDWPDQAAAMAEASLTPPPLTLRVNQRHHHRDHWLTQFGDEARAGALSPWALYLSPPRPVTALPGFAEGELTVQDEAAQLPVTLMAVPDGARILDACAAPGGKTGQLAEAFPGARLVALDVSEPRLRQVREALKRLGAEATVLQGDAAEPQSWWDGEPFDTILLDAPCSATGILRRQPDVKWHRRRQDLPALVDLQARMLDALWPLLRPGGTLVYATCSVLRAENDQQISAFLERTEDATEDTPGIGDPSPASRGWQLLPRDQGPDGFYLARLRKTMG</sequence>
<keyword evidence="17" id="KW-1185">Reference proteome</keyword>
<feature type="binding site" evidence="13">
    <location>
        <begin position="253"/>
        <end position="259"/>
    </location>
    <ligand>
        <name>S-adenosyl-L-methionine</name>
        <dbReference type="ChEBI" id="CHEBI:59789"/>
    </ligand>
</feature>
<proteinExistence type="inferred from homology"/>
<dbReference type="InterPro" id="IPR006027">
    <property type="entry name" value="NusB_RsmB_TIM44"/>
</dbReference>
<dbReference type="PANTHER" id="PTHR22807:SF61">
    <property type="entry name" value="NOL1_NOP2_SUN FAMILY PROTEIN _ ANTITERMINATION NUSB DOMAIN-CONTAINING PROTEIN"/>
    <property type="match status" value="1"/>
</dbReference>
<dbReference type="InterPro" id="IPR001678">
    <property type="entry name" value="MeTrfase_RsmB-F_NOP2_dom"/>
</dbReference>
<gene>
    <name evidence="16" type="primary">rsmB</name>
    <name evidence="16" type="ORF">LZG35_19005</name>
</gene>
<dbReference type="GO" id="GO:0006355">
    <property type="term" value="P:regulation of DNA-templated transcription"/>
    <property type="evidence" value="ECO:0007669"/>
    <property type="project" value="InterPro"/>
</dbReference>
<comment type="function">
    <text evidence="1">Specifically methylates the cytosine at position 967 (m5C967) of 16S rRNA.</text>
</comment>
<dbReference type="RefSeq" id="WP_233926136.1">
    <property type="nucleotide sequence ID" value="NZ_JAJVKT010000029.1"/>
</dbReference>
<feature type="region of interest" description="Disordered" evidence="14">
    <location>
        <begin position="393"/>
        <end position="412"/>
    </location>
</feature>
<dbReference type="Gene3D" id="1.10.940.10">
    <property type="entry name" value="NusB-like"/>
    <property type="match status" value="1"/>
</dbReference>
<dbReference type="GO" id="GO:0003723">
    <property type="term" value="F:RNA binding"/>
    <property type="evidence" value="ECO:0007669"/>
    <property type="project" value="UniProtKB-UniRule"/>
</dbReference>
<keyword evidence="7 13" id="KW-0808">Transferase</keyword>
<feature type="domain" description="SAM-dependent MTase RsmB/NOP-type" evidence="15">
    <location>
        <begin position="166"/>
        <end position="432"/>
    </location>
</feature>
<dbReference type="Pfam" id="PF22458">
    <property type="entry name" value="RsmF-B_ferredox"/>
    <property type="match status" value="1"/>
</dbReference>
<dbReference type="PANTHER" id="PTHR22807">
    <property type="entry name" value="NOP2 YEAST -RELATED NOL1/NOP2/FMU SUN DOMAIN-CONTAINING"/>
    <property type="match status" value="1"/>
</dbReference>
<dbReference type="Gene3D" id="3.40.50.150">
    <property type="entry name" value="Vaccinia Virus protein VP39"/>
    <property type="match status" value="1"/>
</dbReference>
<evidence type="ECO:0000256" key="4">
    <source>
        <dbReference type="ARBA" id="ARBA00022490"/>
    </source>
</evidence>
<keyword evidence="4" id="KW-0963">Cytoplasm</keyword>
<feature type="binding site" evidence="13">
    <location>
        <position position="276"/>
    </location>
    <ligand>
        <name>S-adenosyl-L-methionine</name>
        <dbReference type="ChEBI" id="CHEBI:59789"/>
    </ligand>
</feature>
<comment type="caution">
    <text evidence="16">The sequence shown here is derived from an EMBL/GenBank/DDBJ whole genome shotgun (WGS) entry which is preliminary data.</text>
</comment>
<keyword evidence="6 13" id="KW-0489">Methyltransferase</keyword>
<feature type="binding site" evidence="13">
    <location>
        <position position="321"/>
    </location>
    <ligand>
        <name>S-adenosyl-L-methionine</name>
        <dbReference type="ChEBI" id="CHEBI:59789"/>
    </ligand>
</feature>
<organism evidence="16 17">
    <name type="scientific">Alloalcanivorax xenomutans</name>
    <dbReference type="NCBI Taxonomy" id="1094342"/>
    <lineage>
        <taxon>Bacteria</taxon>
        <taxon>Pseudomonadati</taxon>
        <taxon>Pseudomonadota</taxon>
        <taxon>Gammaproteobacteria</taxon>
        <taxon>Oceanospirillales</taxon>
        <taxon>Alcanivoracaceae</taxon>
        <taxon>Alloalcanivorax</taxon>
    </lineage>
</organism>
<evidence type="ECO:0000256" key="6">
    <source>
        <dbReference type="ARBA" id="ARBA00022603"/>
    </source>
</evidence>
<evidence type="ECO:0000259" key="15">
    <source>
        <dbReference type="PROSITE" id="PS51686"/>
    </source>
</evidence>
<protein>
    <recommendedName>
        <fullName evidence="3">16S rRNA (cytosine(967)-C(5))-methyltransferase</fullName>
        <ecNumber evidence="3">2.1.1.176</ecNumber>
    </recommendedName>
    <alternativeName>
        <fullName evidence="10">16S rRNA m5C967 methyltransferase</fullName>
    </alternativeName>
    <alternativeName>
        <fullName evidence="11">rRNA (cytosine-C(5)-)-methyltransferase RsmB</fullName>
    </alternativeName>
</protein>
<dbReference type="NCBIfam" id="NF008149">
    <property type="entry name" value="PRK10901.1"/>
    <property type="match status" value="1"/>
</dbReference>
<dbReference type="InterPro" id="IPR054728">
    <property type="entry name" value="RsmB-like_ferredoxin"/>
</dbReference>
<dbReference type="InterPro" id="IPR004573">
    <property type="entry name" value="rRNA_ssu_MeTfrase_B"/>
</dbReference>
<evidence type="ECO:0000256" key="9">
    <source>
        <dbReference type="ARBA" id="ARBA00022884"/>
    </source>
</evidence>
<name>A0A9Q3W7Q0_9GAMM</name>
<dbReference type="SUPFAM" id="SSF53335">
    <property type="entry name" value="S-adenosyl-L-methionine-dependent methyltransferases"/>
    <property type="match status" value="1"/>
</dbReference>
<evidence type="ECO:0000256" key="13">
    <source>
        <dbReference type="PROSITE-ProRule" id="PRU01023"/>
    </source>
</evidence>
<dbReference type="EMBL" id="JAJVKT010000029">
    <property type="protein sequence ID" value="MCE7510731.1"/>
    <property type="molecule type" value="Genomic_DNA"/>
</dbReference>
<comment type="catalytic activity">
    <reaction evidence="12">
        <text>cytidine(967) in 16S rRNA + S-adenosyl-L-methionine = 5-methylcytidine(967) in 16S rRNA + S-adenosyl-L-homocysteine + H(+)</text>
        <dbReference type="Rhea" id="RHEA:42748"/>
        <dbReference type="Rhea" id="RHEA-COMP:10219"/>
        <dbReference type="Rhea" id="RHEA-COMP:10220"/>
        <dbReference type="ChEBI" id="CHEBI:15378"/>
        <dbReference type="ChEBI" id="CHEBI:57856"/>
        <dbReference type="ChEBI" id="CHEBI:59789"/>
        <dbReference type="ChEBI" id="CHEBI:74483"/>
        <dbReference type="ChEBI" id="CHEBI:82748"/>
        <dbReference type="EC" id="2.1.1.176"/>
    </reaction>
</comment>
<dbReference type="InterPro" id="IPR023267">
    <property type="entry name" value="RCMT"/>
</dbReference>
<evidence type="ECO:0000256" key="12">
    <source>
        <dbReference type="ARBA" id="ARBA00047283"/>
    </source>
</evidence>
<dbReference type="FunFam" id="3.40.50.150:FF:000022">
    <property type="entry name" value="Ribosomal RNA small subunit methyltransferase B"/>
    <property type="match status" value="1"/>
</dbReference>
<dbReference type="Gene3D" id="3.30.70.1170">
    <property type="entry name" value="Sun protein, domain 3"/>
    <property type="match status" value="1"/>
</dbReference>
<reference evidence="16" key="1">
    <citation type="submission" date="2022-01" db="EMBL/GenBank/DDBJ databases">
        <authorList>
            <person name="Karlyshev A.V."/>
            <person name="Jaspars M."/>
        </authorList>
    </citation>
    <scope>NUCLEOTIDE SEQUENCE</scope>
    <source>
        <strain evidence="16">AGSA3-2</strain>
    </source>
</reference>
<dbReference type="GO" id="GO:0009383">
    <property type="term" value="F:rRNA (cytosine-C5-)-methyltransferase activity"/>
    <property type="evidence" value="ECO:0007669"/>
    <property type="project" value="TreeGrafter"/>
</dbReference>
<dbReference type="SUPFAM" id="SSF48013">
    <property type="entry name" value="NusB-like"/>
    <property type="match status" value="1"/>
</dbReference>
<accession>A0A9Q3W7Q0</accession>
<evidence type="ECO:0000256" key="7">
    <source>
        <dbReference type="ARBA" id="ARBA00022679"/>
    </source>
</evidence>
<feature type="binding site" evidence="13">
    <location>
        <position position="302"/>
    </location>
    <ligand>
        <name>S-adenosyl-L-methionine</name>
        <dbReference type="ChEBI" id="CHEBI:59789"/>
    </ligand>
</feature>
<dbReference type="EC" id="2.1.1.176" evidence="3"/>
<evidence type="ECO:0000256" key="2">
    <source>
        <dbReference type="ARBA" id="ARBA00004496"/>
    </source>
</evidence>
<dbReference type="PROSITE" id="PS51686">
    <property type="entry name" value="SAM_MT_RSMB_NOP"/>
    <property type="match status" value="1"/>
</dbReference>
<evidence type="ECO:0000313" key="16">
    <source>
        <dbReference type="EMBL" id="MCE7510731.1"/>
    </source>
</evidence>
<evidence type="ECO:0000256" key="8">
    <source>
        <dbReference type="ARBA" id="ARBA00022691"/>
    </source>
</evidence>
<dbReference type="Proteomes" id="UP001107961">
    <property type="component" value="Unassembled WGS sequence"/>
</dbReference>
<evidence type="ECO:0000256" key="1">
    <source>
        <dbReference type="ARBA" id="ARBA00002724"/>
    </source>
</evidence>
<comment type="similarity">
    <text evidence="13">Belongs to the class I-like SAM-binding methyltransferase superfamily. RsmB/NOP family.</text>
</comment>
<dbReference type="GO" id="GO:0070475">
    <property type="term" value="P:rRNA base methylation"/>
    <property type="evidence" value="ECO:0007669"/>
    <property type="project" value="TreeGrafter"/>
</dbReference>
<dbReference type="AlphaFoldDB" id="A0A9Q3W7Q0"/>
<dbReference type="InterPro" id="IPR049560">
    <property type="entry name" value="MeTrfase_RsmB-F_NOP2_cat"/>
</dbReference>
<dbReference type="Pfam" id="PF01029">
    <property type="entry name" value="NusB"/>
    <property type="match status" value="1"/>
</dbReference>
<evidence type="ECO:0000256" key="5">
    <source>
        <dbReference type="ARBA" id="ARBA00022552"/>
    </source>
</evidence>
<dbReference type="InterPro" id="IPR035926">
    <property type="entry name" value="NusB-like_sf"/>
</dbReference>
<keyword evidence="8 13" id="KW-0949">S-adenosyl-L-methionine</keyword>
<dbReference type="Pfam" id="PF01189">
    <property type="entry name" value="Methyltr_RsmB-F"/>
    <property type="match status" value="1"/>
</dbReference>
<dbReference type="PRINTS" id="PR02008">
    <property type="entry name" value="RCMTFAMILY"/>
</dbReference>
<evidence type="ECO:0000313" key="17">
    <source>
        <dbReference type="Proteomes" id="UP001107961"/>
    </source>
</evidence>
<evidence type="ECO:0000256" key="11">
    <source>
        <dbReference type="ARBA" id="ARBA00031088"/>
    </source>
</evidence>
<keyword evidence="9 13" id="KW-0694">RNA-binding</keyword>
<keyword evidence="5" id="KW-0698">rRNA processing</keyword>
<evidence type="ECO:0000256" key="10">
    <source>
        <dbReference type="ARBA" id="ARBA00030399"/>
    </source>
</evidence>
<evidence type="ECO:0000256" key="14">
    <source>
        <dbReference type="SAM" id="MobiDB-lite"/>
    </source>
</evidence>
<evidence type="ECO:0000256" key="3">
    <source>
        <dbReference type="ARBA" id="ARBA00012140"/>
    </source>
</evidence>
<feature type="active site" description="Nucleophile" evidence="13">
    <location>
        <position position="374"/>
    </location>
</feature>
<dbReference type="CDD" id="cd02440">
    <property type="entry name" value="AdoMet_MTases"/>
    <property type="match status" value="1"/>
</dbReference>